<feature type="compositionally biased region" description="Basic and acidic residues" evidence="1">
    <location>
        <begin position="1345"/>
        <end position="1372"/>
    </location>
</feature>
<feature type="compositionally biased region" description="Basic and acidic residues" evidence="1">
    <location>
        <begin position="78"/>
        <end position="87"/>
    </location>
</feature>
<feature type="compositionally biased region" description="Basic and acidic residues" evidence="1">
    <location>
        <begin position="540"/>
        <end position="556"/>
    </location>
</feature>
<dbReference type="Proteomes" id="UP000812966">
    <property type="component" value="Unassembled WGS sequence"/>
</dbReference>
<feature type="compositionally biased region" description="Basic and acidic residues" evidence="1">
    <location>
        <begin position="1379"/>
        <end position="1414"/>
    </location>
</feature>
<comment type="caution">
    <text evidence="2">The sequence shown here is derived from an EMBL/GenBank/DDBJ whole genome shotgun (WGS) entry which is preliminary data.</text>
</comment>
<evidence type="ECO:0000313" key="3">
    <source>
        <dbReference type="Proteomes" id="UP000812966"/>
    </source>
</evidence>
<proteinExistence type="predicted"/>
<feature type="compositionally biased region" description="Basic and acidic residues" evidence="1">
    <location>
        <begin position="595"/>
        <end position="615"/>
    </location>
</feature>
<feature type="compositionally biased region" description="Polar residues" evidence="1">
    <location>
        <begin position="188"/>
        <end position="198"/>
    </location>
</feature>
<dbReference type="EMBL" id="JABELV010000004">
    <property type="protein sequence ID" value="KAG7575379.1"/>
    <property type="molecule type" value="Genomic_DNA"/>
</dbReference>
<keyword evidence="3" id="KW-1185">Reference proteome</keyword>
<feature type="region of interest" description="Disordered" evidence="1">
    <location>
        <begin position="223"/>
        <end position="278"/>
    </location>
</feature>
<evidence type="ECO:0000313" key="2">
    <source>
        <dbReference type="EMBL" id="KAG7575379.1"/>
    </source>
</evidence>
<sequence>MRRTAYLASRTSRTTRRTSRTSISIRLEQNRLMAVVAEPPRSMMSSMDVDSRSAWAQRYQPEESRYFIERREEDVDGFGHGRSREENMDGFGHGRSSVLLPRQGTSRATQSLGLLGKTSAPLPLARSRQQKQIPILGYNRARQASSLLNPDAGSSASASTSGSVLLSLVTPAPPPAPIPAFLLSTSRSMSTPEAGSTTKPHHSSTHKDYDRLPHLAARLDHQWNHQSRPRPRREPEIQPGSESRSRSRSPVRNQSNSLKVRPAKLKLAPRSSSTAVSSTLPVGRISPVANVPGLVGSVRDDEEEQVPVLKRQRRRLKRRTRLGVEGEETEQDVQTTGGSGTRIVEDEEMASTPNSRSSSPCIVYTRDDVDEDGLPTPNTLALNELGRKARDRAVARGGITPPSAWAVGEGASGGAKRKEVGAGGKSGKSLLERLGLLDDNVNDVGQGEGHEEDGMLVGSPVWEQDSSGDSGSKSRSISRSRSRSRSRSMSRLTSPVVQQVRAMSTGRAVADVPPRPTSPDDRLTRSATPVDHIPASIETSAHDKTPSDQEEHPRQYEDEESEVDAALMTDDVLTGTPSPSTARGERPALSQIETAEERMRVLREKLSQDKQRREAGPSAGQVGEDESPSTATVTTTTAGSSIIEPGPEIQLDSSAQVVDLARNRGKNKSSGAGDQGKASSSKGVDRKPVMGDLSGSSASRKDKGKGKGKAHKDSGGRDEDEDDGYPKRPGPSDLRGPGPTRRFQPIGESIYVPHSLKHPFRLYPNGTAFDVRQAMAAELTTHTVPDREYFGIASMPACEYTSRMVEFQESPPDQRKLLTLDLNGCLIVRSRHKTPGAFRQTYKRTFLPSFLGYLMAPGNQSRARYDSNGRKIKPGREPNEDDRQGLERMRPYEAFVWSSAQPENVWTMVDRAFEQHGDFVKPNKGLRQAAANRVRNILLQDRPGRLLGVWDRTSLGLSGKDFHQKSRTSKDLRKILDAFEKPVGGPPIPDPFFAPQIYNTLLLDDSTGQTMKSGSQPWNHVPLPEYKLEHKERDKSLVLRYVQAGNLDLGGVDRRFDDSVQDLQADLQARATVLEAMFGSDALAFYRDVKKGVRIETRIDVALLAVVGILAELSDVMVVPAWIAAGGLMPDIESSFTEQDASKGWQHLIAKDLSLPTLPQGERHRRFDDARLWKRNVLVNAQDIPQLSPAKHVVPSIPPSYSEYQHWFESPLHVLYWVRRGMVALDERGVPIAHGIDLATLPGGSSPRSSPAPQSARSQDWRSSTGGPRAETQESSGGAVAGAKATQDQRRQPDDPEWRRGGGPARSHTRFGRSPGPDPSPVRGAGPGSASGSGFGSGPGLGASREWDRDRTRTEQQVRYDGRDRDRRERTPSDLYSPDSRRGPRDRDWDRDQRMGRWEERDRERYWNRDDRNRSRSPARGRTDSRDYGRSLGQRERDVERDGRHDRTSDRSMSVSRSRSRSRTYSPAADRSLSLSLSPTSREYSRLYAPARRRWDDRARLGRTGGRQRESSVSSYQRRSRSRTRSTDRWRRRTRSPSPRRYDNRPSGSYISPYDDGQWAGEAPRYRAPTPPRGRW</sequence>
<reference evidence="2" key="1">
    <citation type="submission" date="2020-04" db="EMBL/GenBank/DDBJ databases">
        <title>Analysis of mating type loci in Filobasidium floriforme.</title>
        <authorList>
            <person name="Nowrousian M."/>
        </authorList>
    </citation>
    <scope>NUCLEOTIDE SEQUENCE</scope>
    <source>
        <strain evidence="2">CBS 6242</strain>
    </source>
</reference>
<dbReference type="InterPro" id="IPR023214">
    <property type="entry name" value="HAD_sf"/>
</dbReference>
<feature type="region of interest" description="Disordered" evidence="1">
    <location>
        <begin position="1240"/>
        <end position="1576"/>
    </location>
</feature>
<feature type="region of interest" description="Disordered" evidence="1">
    <location>
        <begin position="864"/>
        <end position="885"/>
    </location>
</feature>
<feature type="compositionally biased region" description="Low complexity" evidence="1">
    <location>
        <begin position="1242"/>
        <end position="1258"/>
    </location>
</feature>
<feature type="compositionally biased region" description="Polar residues" evidence="1">
    <location>
        <begin position="668"/>
        <end position="682"/>
    </location>
</feature>
<protein>
    <submittedName>
        <fullName evidence="2">Uncharacterized protein</fullName>
    </submittedName>
</protein>
<dbReference type="OrthoDB" id="1711508at2759"/>
<accession>A0A8K0JRM7</accession>
<feature type="compositionally biased region" description="Gly residues" evidence="1">
    <location>
        <begin position="1325"/>
        <end position="1341"/>
    </location>
</feature>
<feature type="region of interest" description="Disordered" evidence="1">
    <location>
        <begin position="188"/>
        <end position="208"/>
    </location>
</feature>
<organism evidence="2 3">
    <name type="scientific">Filobasidium floriforme</name>
    <dbReference type="NCBI Taxonomy" id="5210"/>
    <lineage>
        <taxon>Eukaryota</taxon>
        <taxon>Fungi</taxon>
        <taxon>Dikarya</taxon>
        <taxon>Basidiomycota</taxon>
        <taxon>Agaricomycotina</taxon>
        <taxon>Tremellomycetes</taxon>
        <taxon>Filobasidiales</taxon>
        <taxon>Filobasidiaceae</taxon>
        <taxon>Filobasidium</taxon>
    </lineage>
</organism>
<feature type="region of interest" description="Disordered" evidence="1">
    <location>
        <begin position="399"/>
        <end position="426"/>
    </location>
</feature>
<feature type="compositionally biased region" description="Basic residues" evidence="1">
    <location>
        <begin position="476"/>
        <end position="488"/>
    </location>
</feature>
<dbReference type="Gene3D" id="3.40.50.1000">
    <property type="entry name" value="HAD superfamily/HAD-like"/>
    <property type="match status" value="1"/>
</dbReference>
<name>A0A8K0JRM7_9TREE</name>
<feature type="compositionally biased region" description="Basic and acidic residues" evidence="1">
    <location>
        <begin position="1287"/>
        <end position="1300"/>
    </location>
</feature>
<feature type="compositionally biased region" description="Basic residues" evidence="1">
    <location>
        <begin position="1518"/>
        <end position="1535"/>
    </location>
</feature>
<feature type="region of interest" description="Disordered" evidence="1">
    <location>
        <begin position="440"/>
        <end position="745"/>
    </location>
</feature>
<feature type="compositionally biased region" description="Low complexity" evidence="1">
    <location>
        <begin position="248"/>
        <end position="257"/>
    </location>
</feature>
<feature type="compositionally biased region" description="Basic and acidic residues" evidence="1">
    <location>
        <begin position="1421"/>
        <end position="1450"/>
    </location>
</feature>
<feature type="region of interest" description="Disordered" evidence="1">
    <location>
        <begin position="78"/>
        <end position="99"/>
    </location>
</feature>
<evidence type="ECO:0000256" key="1">
    <source>
        <dbReference type="SAM" id="MobiDB-lite"/>
    </source>
</evidence>
<feature type="compositionally biased region" description="Polar residues" evidence="1">
    <location>
        <begin position="351"/>
        <end position="360"/>
    </location>
</feature>
<gene>
    <name evidence="2" type="ORF">FFLO_00369</name>
</gene>
<feature type="region of interest" description="Disordered" evidence="1">
    <location>
        <begin position="322"/>
        <end position="361"/>
    </location>
</feature>